<evidence type="ECO:0000313" key="2">
    <source>
        <dbReference type="Proteomes" id="UP001596456"/>
    </source>
</evidence>
<gene>
    <name evidence="1" type="ORF">ACFQPS_15795</name>
</gene>
<organism evidence="1 2">
    <name type="scientific">Rhodocista pekingensis</name>
    <dbReference type="NCBI Taxonomy" id="201185"/>
    <lineage>
        <taxon>Bacteria</taxon>
        <taxon>Pseudomonadati</taxon>
        <taxon>Pseudomonadota</taxon>
        <taxon>Alphaproteobacteria</taxon>
        <taxon>Rhodospirillales</taxon>
        <taxon>Azospirillaceae</taxon>
        <taxon>Rhodocista</taxon>
    </lineage>
</organism>
<evidence type="ECO:0000313" key="1">
    <source>
        <dbReference type="EMBL" id="MFC7334630.1"/>
    </source>
</evidence>
<name>A0ABW2KZ66_9PROT</name>
<dbReference type="Proteomes" id="UP001596456">
    <property type="component" value="Unassembled WGS sequence"/>
</dbReference>
<accession>A0ABW2KZ66</accession>
<comment type="caution">
    <text evidence="1">The sequence shown here is derived from an EMBL/GenBank/DDBJ whole genome shotgun (WGS) entry which is preliminary data.</text>
</comment>
<sequence>MAVMITDREVFAALSHVDARAYLLARGWREEERIGDKAAVLVPDGADTPEILLPLREDLGDYALRLADAVRVVAAVEGRAETSVLTDFRMAGTDVIRVRAGEAAADGTLSFQAGIAVHELSREVLLSAACAAHAPRALYGNRKPQSALDYLETVRLGQSERGSYVVTLLSPVDPALGGGQPRLGPEFEDDPFARIVTRTLIRALRATRDAVTEAAVSEDFAAFERRVRHGVSANLCEALAKLVGVGGTVDLGITWAKVRPPRPDDAKGPLKVDFGRSAAGLLQEAARQFRVREPLPDQELTGWVVRLTRRPEDALGSALVNVMIDGRPRSIRIEGLSDRDYGVVMAAHGDRKAISFEGDLHRRNRAQEVRNARNFAIVEGTEDEEPPPAAAAGA</sequence>
<dbReference type="EMBL" id="JBHTCM010000018">
    <property type="protein sequence ID" value="MFC7334630.1"/>
    <property type="molecule type" value="Genomic_DNA"/>
</dbReference>
<proteinExistence type="predicted"/>
<reference evidence="2" key="1">
    <citation type="journal article" date="2019" name="Int. J. Syst. Evol. Microbiol.">
        <title>The Global Catalogue of Microorganisms (GCM) 10K type strain sequencing project: providing services to taxonomists for standard genome sequencing and annotation.</title>
        <authorList>
            <consortium name="The Broad Institute Genomics Platform"/>
            <consortium name="The Broad Institute Genome Sequencing Center for Infectious Disease"/>
            <person name="Wu L."/>
            <person name="Ma J."/>
        </authorList>
    </citation>
    <scope>NUCLEOTIDE SEQUENCE [LARGE SCALE GENOMIC DNA]</scope>
    <source>
        <strain evidence="2">CGMCC 1.16275</strain>
    </source>
</reference>
<dbReference type="RefSeq" id="WP_377360179.1">
    <property type="nucleotide sequence ID" value="NZ_JBHTCM010000018.1"/>
</dbReference>
<keyword evidence="2" id="KW-1185">Reference proteome</keyword>
<protein>
    <submittedName>
        <fullName evidence="1">Uncharacterized protein</fullName>
    </submittedName>
</protein>